<comment type="caution">
    <text evidence="2">The sequence shown here is derived from an EMBL/GenBank/DDBJ whole genome shotgun (WGS) entry which is preliminary data.</text>
</comment>
<evidence type="ECO:0000256" key="1">
    <source>
        <dbReference type="SAM" id="MobiDB-lite"/>
    </source>
</evidence>
<evidence type="ECO:0000313" key="3">
    <source>
        <dbReference type="Proteomes" id="UP000245591"/>
    </source>
</evidence>
<keyword evidence="3" id="KW-1185">Reference proteome</keyword>
<feature type="region of interest" description="Disordered" evidence="1">
    <location>
        <begin position="349"/>
        <end position="408"/>
    </location>
</feature>
<accession>A0A2U1J6K6</accession>
<dbReference type="Proteomes" id="UP000245591">
    <property type="component" value="Unassembled WGS sequence"/>
</dbReference>
<reference evidence="2 3" key="1">
    <citation type="journal article" date="2018" name="MBio">
        <title>Comparative Genomics Reveals the Core Gene Toolbox for the Fungus-Insect Symbiosis.</title>
        <authorList>
            <person name="Wang Y."/>
            <person name="Stata M."/>
            <person name="Wang W."/>
            <person name="Stajich J.E."/>
            <person name="White M.M."/>
            <person name="Moncalvo J.M."/>
        </authorList>
    </citation>
    <scope>NUCLEOTIDE SEQUENCE [LARGE SCALE GENOMIC DNA]</scope>
    <source>
        <strain evidence="2 3">AUS-126-30</strain>
    </source>
</reference>
<feature type="compositionally biased region" description="Polar residues" evidence="1">
    <location>
        <begin position="373"/>
        <end position="392"/>
    </location>
</feature>
<evidence type="ECO:0000313" key="2">
    <source>
        <dbReference type="EMBL" id="PWA00716.1"/>
    </source>
</evidence>
<dbReference type="EMBL" id="MBFU01000314">
    <property type="protein sequence ID" value="PWA00716.1"/>
    <property type="molecule type" value="Genomic_DNA"/>
</dbReference>
<name>A0A2U1J6K6_SMIAN</name>
<gene>
    <name evidence="2" type="ORF">BB558_003234</name>
</gene>
<dbReference type="AlphaFoldDB" id="A0A2U1J6K6"/>
<organism evidence="2 3">
    <name type="scientific">Smittium angustum</name>
    <dbReference type="NCBI Taxonomy" id="133377"/>
    <lineage>
        <taxon>Eukaryota</taxon>
        <taxon>Fungi</taxon>
        <taxon>Fungi incertae sedis</taxon>
        <taxon>Zoopagomycota</taxon>
        <taxon>Kickxellomycotina</taxon>
        <taxon>Harpellomycetes</taxon>
        <taxon>Harpellales</taxon>
        <taxon>Legeriomycetaceae</taxon>
        <taxon>Smittium</taxon>
    </lineage>
</organism>
<proteinExistence type="predicted"/>
<sequence>MLSKVPTIQLGNKNLPVQGSTVRTKLKSSGFYKACLNDLLILGKKRKKSEEPQYVNKKVKQPRILDQEKQIISHSKAANRKPSIYNKLAENEFESSQPESQGYQKRGYKADTGKEMFNQKISGNYWEVASNINSSSPKKNHDEMNYRAKKFSAFVNKELGNYNKNIRTSTREFKLVEELVHPLVWQELSTRDAGIGNIYRCKQQKIWNNICAEKHYKEMEKGRDGFTNQCKENANNIPGFKTQENTGMVCVDLLIKQRFNSSHQKIWRNEITEAAQDGLHIISAQSSRCPIQISSPIRMEDSQIYIQQDPEEIWSALRTSKQQKFNRLVIPGTYEKIFMLPALELNTESNTKDEKRKGNNNVDSTPLEIRNMVSGSSGDGNTATNTDTIIKSTTRKQKQKFGSEQKQKLDAISMENKRIRLSQQGLDSSAIHFVLNNNHQNGKQKNYSSIQNRFISCKKKRKIGQQEQFTAIKQEGLKSFDNPEYNLKPIMDKFKLWRNNEEMKIINLTSKLCFLLGFCGFMRSSEIERIDESRTKIKKSLLGL</sequence>
<protein>
    <submittedName>
        <fullName evidence="2">Uncharacterized protein</fullName>
    </submittedName>
</protein>